<keyword evidence="2" id="KW-1185">Reference proteome</keyword>
<proteinExistence type="predicted"/>
<evidence type="ECO:0000313" key="1">
    <source>
        <dbReference type="EMBL" id="KAH7920148.1"/>
    </source>
</evidence>
<sequence>MDSIFAIGVGLALRLVVDVVSNHDNRVGGTLVGLWEGVVLHHFSQKMPRSYDPYIAFGFRIFVDFLFTESLQRMAIVVLWTGLG</sequence>
<accession>A0ACB8B4N7</accession>
<dbReference type="Proteomes" id="UP000790709">
    <property type="component" value="Unassembled WGS sequence"/>
</dbReference>
<name>A0ACB8B4N7_9AGAM</name>
<comment type="caution">
    <text evidence="1">The sequence shown here is derived from an EMBL/GenBank/DDBJ whole genome shotgun (WGS) entry which is preliminary data.</text>
</comment>
<feature type="non-terminal residue" evidence="1">
    <location>
        <position position="84"/>
    </location>
</feature>
<gene>
    <name evidence="1" type="ORF">BV22DRAFT_981736</name>
</gene>
<organism evidence="1 2">
    <name type="scientific">Leucogyrophana mollusca</name>
    <dbReference type="NCBI Taxonomy" id="85980"/>
    <lineage>
        <taxon>Eukaryota</taxon>
        <taxon>Fungi</taxon>
        <taxon>Dikarya</taxon>
        <taxon>Basidiomycota</taxon>
        <taxon>Agaricomycotina</taxon>
        <taxon>Agaricomycetes</taxon>
        <taxon>Agaricomycetidae</taxon>
        <taxon>Boletales</taxon>
        <taxon>Boletales incertae sedis</taxon>
        <taxon>Leucogyrophana</taxon>
    </lineage>
</organism>
<evidence type="ECO:0000313" key="2">
    <source>
        <dbReference type="Proteomes" id="UP000790709"/>
    </source>
</evidence>
<protein>
    <submittedName>
        <fullName evidence="1">Uncharacterized protein</fullName>
    </submittedName>
</protein>
<reference evidence="1" key="1">
    <citation type="journal article" date="2021" name="New Phytol.">
        <title>Evolutionary innovations through gain and loss of genes in the ectomycorrhizal Boletales.</title>
        <authorList>
            <person name="Wu G."/>
            <person name="Miyauchi S."/>
            <person name="Morin E."/>
            <person name="Kuo A."/>
            <person name="Drula E."/>
            <person name="Varga T."/>
            <person name="Kohler A."/>
            <person name="Feng B."/>
            <person name="Cao Y."/>
            <person name="Lipzen A."/>
            <person name="Daum C."/>
            <person name="Hundley H."/>
            <person name="Pangilinan J."/>
            <person name="Johnson J."/>
            <person name="Barry K."/>
            <person name="LaButti K."/>
            <person name="Ng V."/>
            <person name="Ahrendt S."/>
            <person name="Min B."/>
            <person name="Choi I.G."/>
            <person name="Park H."/>
            <person name="Plett J.M."/>
            <person name="Magnuson J."/>
            <person name="Spatafora J.W."/>
            <person name="Nagy L.G."/>
            <person name="Henrissat B."/>
            <person name="Grigoriev I.V."/>
            <person name="Yang Z.L."/>
            <person name="Xu J."/>
            <person name="Martin F.M."/>
        </authorList>
    </citation>
    <scope>NUCLEOTIDE SEQUENCE</scope>
    <source>
        <strain evidence="1">KUC20120723A-06</strain>
    </source>
</reference>
<dbReference type="EMBL" id="MU266600">
    <property type="protein sequence ID" value="KAH7920148.1"/>
    <property type="molecule type" value="Genomic_DNA"/>
</dbReference>